<keyword evidence="2" id="KW-1133">Transmembrane helix</keyword>
<keyword evidence="2" id="KW-0812">Transmembrane</keyword>
<sequence>MLIFAWDNYLWEFTYDDLDVFIKRLLSGLTHLKYNKVAWNMKNKSIRTFLRCMMPLIYVGYLPLLGSYLTTMYFVVALDGNHESLLLAVGLRTLECEEYWQWFMMKLKECLGDDTEVGFISNLCDKIGFAVERVYPDSYHGYCPKDIARKIRDFVGHNDTEVKTLFWKSCNTYSVHDFYLCLESLQSNKVQKHVNKSYNWVARRMYGDTFEVDDNFDTMKVQLEHNVCSCGQWQKTDIPCGHATTSLRSRMSEAIHEMVDYKLTATVYRVAFRSETVNPITSHVHW</sequence>
<dbReference type="GO" id="GO:0008270">
    <property type="term" value="F:zinc ion binding"/>
    <property type="evidence" value="ECO:0007669"/>
    <property type="project" value="UniProtKB-KW"/>
</dbReference>
<dbReference type="Pfam" id="PF10551">
    <property type="entry name" value="MULE"/>
    <property type="match status" value="1"/>
</dbReference>
<evidence type="ECO:0000313" key="5">
    <source>
        <dbReference type="Proteomes" id="UP000235145"/>
    </source>
</evidence>
<accession>A0A9R1X3T8</accession>
<protein>
    <recommendedName>
        <fullName evidence="3">SWIM-type domain-containing protein</fullName>
    </recommendedName>
</protein>
<keyword evidence="5" id="KW-1185">Reference proteome</keyword>
<dbReference type="PANTHER" id="PTHR31973:SF187">
    <property type="entry name" value="MUTATOR TRANSPOSASE MUDRA PROTEIN"/>
    <property type="match status" value="1"/>
</dbReference>
<dbReference type="InterPro" id="IPR007527">
    <property type="entry name" value="Znf_SWIM"/>
</dbReference>
<dbReference type="Proteomes" id="UP000235145">
    <property type="component" value="Unassembled WGS sequence"/>
</dbReference>
<dbReference type="PROSITE" id="PS50966">
    <property type="entry name" value="ZF_SWIM"/>
    <property type="match status" value="1"/>
</dbReference>
<name>A0A9R1X3T8_LACSA</name>
<reference evidence="4 5" key="1">
    <citation type="journal article" date="2017" name="Nat. Commun.">
        <title>Genome assembly with in vitro proximity ligation data and whole-genome triplication in lettuce.</title>
        <authorList>
            <person name="Reyes-Chin-Wo S."/>
            <person name="Wang Z."/>
            <person name="Yang X."/>
            <person name="Kozik A."/>
            <person name="Arikit S."/>
            <person name="Song C."/>
            <person name="Xia L."/>
            <person name="Froenicke L."/>
            <person name="Lavelle D.O."/>
            <person name="Truco M.J."/>
            <person name="Xia R."/>
            <person name="Zhu S."/>
            <person name="Xu C."/>
            <person name="Xu H."/>
            <person name="Xu X."/>
            <person name="Cox K."/>
            <person name="Korf I."/>
            <person name="Meyers B.C."/>
            <person name="Michelmore R.W."/>
        </authorList>
    </citation>
    <scope>NUCLEOTIDE SEQUENCE [LARGE SCALE GENOMIC DNA]</scope>
    <source>
        <strain evidence="5">cv. Salinas</strain>
        <tissue evidence="4">Seedlings</tissue>
    </source>
</reference>
<evidence type="ECO:0000313" key="4">
    <source>
        <dbReference type="EMBL" id="KAJ0198216.1"/>
    </source>
</evidence>
<keyword evidence="1" id="KW-0863">Zinc-finger</keyword>
<comment type="caution">
    <text evidence="4">The sequence shown here is derived from an EMBL/GenBank/DDBJ whole genome shotgun (WGS) entry which is preliminary data.</text>
</comment>
<keyword evidence="1" id="KW-0862">Zinc</keyword>
<dbReference type="PANTHER" id="PTHR31973">
    <property type="entry name" value="POLYPROTEIN, PUTATIVE-RELATED"/>
    <property type="match status" value="1"/>
</dbReference>
<keyword evidence="2" id="KW-0472">Membrane</keyword>
<keyword evidence="1" id="KW-0479">Metal-binding</keyword>
<evidence type="ECO:0000259" key="3">
    <source>
        <dbReference type="PROSITE" id="PS50966"/>
    </source>
</evidence>
<feature type="transmembrane region" description="Helical" evidence="2">
    <location>
        <begin position="56"/>
        <end position="76"/>
    </location>
</feature>
<evidence type="ECO:0000256" key="2">
    <source>
        <dbReference type="SAM" id="Phobius"/>
    </source>
</evidence>
<dbReference type="Pfam" id="PF04434">
    <property type="entry name" value="SWIM"/>
    <property type="match status" value="1"/>
</dbReference>
<organism evidence="4 5">
    <name type="scientific">Lactuca sativa</name>
    <name type="common">Garden lettuce</name>
    <dbReference type="NCBI Taxonomy" id="4236"/>
    <lineage>
        <taxon>Eukaryota</taxon>
        <taxon>Viridiplantae</taxon>
        <taxon>Streptophyta</taxon>
        <taxon>Embryophyta</taxon>
        <taxon>Tracheophyta</taxon>
        <taxon>Spermatophyta</taxon>
        <taxon>Magnoliopsida</taxon>
        <taxon>eudicotyledons</taxon>
        <taxon>Gunneridae</taxon>
        <taxon>Pentapetalae</taxon>
        <taxon>asterids</taxon>
        <taxon>campanulids</taxon>
        <taxon>Asterales</taxon>
        <taxon>Asteraceae</taxon>
        <taxon>Cichorioideae</taxon>
        <taxon>Cichorieae</taxon>
        <taxon>Lactucinae</taxon>
        <taxon>Lactuca</taxon>
    </lineage>
</organism>
<dbReference type="EMBL" id="NBSK02000007">
    <property type="protein sequence ID" value="KAJ0198216.1"/>
    <property type="molecule type" value="Genomic_DNA"/>
</dbReference>
<dbReference type="InterPro" id="IPR018289">
    <property type="entry name" value="MULE_transposase_dom"/>
</dbReference>
<dbReference type="AlphaFoldDB" id="A0A9R1X3T8"/>
<evidence type="ECO:0000256" key="1">
    <source>
        <dbReference type="PROSITE-ProRule" id="PRU00325"/>
    </source>
</evidence>
<gene>
    <name evidence="4" type="ORF">LSAT_V11C700366890</name>
</gene>
<feature type="domain" description="SWIM-type" evidence="3">
    <location>
        <begin position="219"/>
        <end position="251"/>
    </location>
</feature>
<proteinExistence type="predicted"/>